<accession>A0A4Y1WUZ7</accession>
<evidence type="ECO:0000313" key="3">
    <source>
        <dbReference type="Proteomes" id="UP000318946"/>
    </source>
</evidence>
<name>A0A4Y1WUZ7_9BACT</name>
<dbReference type="Proteomes" id="UP000318946">
    <property type="component" value="Chromosome"/>
</dbReference>
<dbReference type="AlphaFoldDB" id="A0A4Y1WUZ7"/>
<dbReference type="KEGG" id="acou:A5CBH24_18480"/>
<dbReference type="OrthoDB" id="1068871at2"/>
<evidence type="ECO:0000313" key="2">
    <source>
        <dbReference type="EMBL" id="BBL04535.1"/>
    </source>
</evidence>
<reference evidence="3" key="1">
    <citation type="submission" date="2019-06" db="EMBL/GenBank/DDBJ databases">
        <title>Alistipes onderdonkii subsp. vulgaris subsp. nov., Alistipes dispar sp. nov. and Alistipes communis sp. nov., isolated from human faeces, and creation of Alistipes onderdonkii subsp. onderdonkii subsp. nov.</title>
        <authorList>
            <person name="Sakamoto M."/>
            <person name="Ikeyama N."/>
            <person name="Ogata Y."/>
            <person name="Suda W."/>
            <person name="Iino T."/>
            <person name="Hattori M."/>
            <person name="Ohkuma M."/>
        </authorList>
    </citation>
    <scope>NUCLEOTIDE SEQUENCE [LARGE SCALE GENOMIC DNA]</scope>
    <source>
        <strain evidence="3">5CBH24</strain>
    </source>
</reference>
<organism evidence="2 3">
    <name type="scientific">Alistipes communis</name>
    <dbReference type="NCBI Taxonomy" id="2585118"/>
    <lineage>
        <taxon>Bacteria</taxon>
        <taxon>Pseudomonadati</taxon>
        <taxon>Bacteroidota</taxon>
        <taxon>Bacteroidia</taxon>
        <taxon>Bacteroidales</taxon>
        <taxon>Rikenellaceae</taxon>
        <taxon>Alistipes</taxon>
    </lineage>
</organism>
<dbReference type="RefSeq" id="WP_141412958.1">
    <property type="nucleotide sequence ID" value="NZ_AP019735.1"/>
</dbReference>
<proteinExistence type="predicted"/>
<keyword evidence="3" id="KW-1185">Reference proteome</keyword>
<feature type="region of interest" description="Disordered" evidence="1">
    <location>
        <begin position="122"/>
        <end position="153"/>
    </location>
</feature>
<dbReference type="EMBL" id="AP019735">
    <property type="protein sequence ID" value="BBL04535.1"/>
    <property type="molecule type" value="Genomic_DNA"/>
</dbReference>
<sequence length="153" mass="17528">MTYKRFYKLFNRLPLHDDEMKERLVQQYTNGRTSSLRAMSTAEYDALCDALERSTADPQHELRKKKRSAALRLMQQLGIDTTDWPRINAFCRDRRIAGKEFGALTPPELDALALKLRAIQRSGGLNPRPERPTGQAEQSRPQIIYMPLGGLPN</sequence>
<evidence type="ECO:0000256" key="1">
    <source>
        <dbReference type="SAM" id="MobiDB-lite"/>
    </source>
</evidence>
<gene>
    <name evidence="2" type="ORF">A5CBH24_18480</name>
</gene>
<dbReference type="GeneID" id="78342568"/>
<protein>
    <submittedName>
        <fullName evidence="2">Uncharacterized protein</fullName>
    </submittedName>
</protein>